<gene>
    <name evidence="13" type="primary">fabH</name>
    <name evidence="16" type="ORF">K7J14_10430</name>
</gene>
<organism evidence="16 17">
    <name type="scientific">Teretinema zuelzerae</name>
    <dbReference type="NCBI Taxonomy" id="156"/>
    <lineage>
        <taxon>Bacteria</taxon>
        <taxon>Pseudomonadati</taxon>
        <taxon>Spirochaetota</taxon>
        <taxon>Spirochaetia</taxon>
        <taxon>Spirochaetales</taxon>
        <taxon>Treponemataceae</taxon>
        <taxon>Teretinema</taxon>
    </lineage>
</organism>
<dbReference type="RefSeq" id="WP_230755929.1">
    <property type="nucleotide sequence ID" value="NZ_JAINWA010000003.1"/>
</dbReference>
<evidence type="ECO:0000256" key="9">
    <source>
        <dbReference type="ARBA" id="ARBA00023160"/>
    </source>
</evidence>
<dbReference type="CDD" id="cd00830">
    <property type="entry name" value="KAS_III"/>
    <property type="match status" value="1"/>
</dbReference>
<dbReference type="GO" id="GO:0044550">
    <property type="term" value="P:secondary metabolite biosynthetic process"/>
    <property type="evidence" value="ECO:0007669"/>
    <property type="project" value="TreeGrafter"/>
</dbReference>
<accession>A0AAE3EHJ7</accession>
<keyword evidence="8 13" id="KW-0443">Lipid metabolism</keyword>
<comment type="caution">
    <text evidence="16">The sequence shown here is derived from an EMBL/GenBank/DDBJ whole genome shotgun (WGS) entry which is preliminary data.</text>
</comment>
<dbReference type="PANTHER" id="PTHR34069">
    <property type="entry name" value="3-OXOACYL-[ACYL-CARRIER-PROTEIN] SYNTHASE 3"/>
    <property type="match status" value="1"/>
</dbReference>
<reference evidence="16" key="1">
    <citation type="submission" date="2021-08" db="EMBL/GenBank/DDBJ databases">
        <title>Comparative analyses of Brucepasteria parasyntrophica and Teretinema zuelzerae.</title>
        <authorList>
            <person name="Song Y."/>
            <person name="Brune A."/>
        </authorList>
    </citation>
    <scope>NUCLEOTIDE SEQUENCE</scope>
    <source>
        <strain evidence="16">DSM 1903</strain>
    </source>
</reference>
<keyword evidence="11 13" id="KW-0012">Acyltransferase</keyword>
<dbReference type="PANTHER" id="PTHR34069:SF2">
    <property type="entry name" value="BETA-KETOACYL-[ACYL-CARRIER-PROTEIN] SYNTHASE III"/>
    <property type="match status" value="1"/>
</dbReference>
<dbReference type="InterPro" id="IPR004655">
    <property type="entry name" value="FabH"/>
</dbReference>
<evidence type="ECO:0000256" key="11">
    <source>
        <dbReference type="ARBA" id="ARBA00023315"/>
    </source>
</evidence>
<dbReference type="Pfam" id="PF08545">
    <property type="entry name" value="ACP_syn_III"/>
    <property type="match status" value="1"/>
</dbReference>
<evidence type="ECO:0000256" key="13">
    <source>
        <dbReference type="HAMAP-Rule" id="MF_01815"/>
    </source>
</evidence>
<keyword evidence="6 13" id="KW-0808">Transferase</keyword>
<comment type="subcellular location">
    <subcellularLocation>
        <location evidence="13">Cytoplasm</location>
    </subcellularLocation>
</comment>
<feature type="domain" description="Beta-ketoacyl-[acyl-carrier-protein] synthase III N-terminal" evidence="15">
    <location>
        <begin position="112"/>
        <end position="195"/>
    </location>
</feature>
<keyword evidence="9 13" id="KW-0275">Fatty acid biosynthesis</keyword>
<evidence type="ECO:0000256" key="1">
    <source>
        <dbReference type="ARBA" id="ARBA00005194"/>
    </source>
</evidence>
<evidence type="ECO:0000256" key="3">
    <source>
        <dbReference type="ARBA" id="ARBA00012333"/>
    </source>
</evidence>
<keyword evidence="10 13" id="KW-0511">Multifunctional enzyme</keyword>
<evidence type="ECO:0000256" key="5">
    <source>
        <dbReference type="ARBA" id="ARBA00022516"/>
    </source>
</evidence>
<dbReference type="Pfam" id="PF08541">
    <property type="entry name" value="ACP_syn_III_C"/>
    <property type="match status" value="1"/>
</dbReference>
<protein>
    <recommendedName>
        <fullName evidence="3 13">Beta-ketoacyl-[acyl-carrier-protein] synthase III</fullName>
        <shortName evidence="13">Beta-ketoacyl-ACP synthase III</shortName>
        <shortName evidence="13">KAS III</shortName>
        <ecNumber evidence="3 13">2.3.1.180</ecNumber>
    </recommendedName>
    <alternativeName>
        <fullName evidence="13">3-oxoacyl-[acyl-carrier-protein] synthase 3</fullName>
    </alternativeName>
    <alternativeName>
        <fullName evidence="13">3-oxoacyl-[acyl-carrier-protein] synthase III</fullName>
    </alternativeName>
</protein>
<keyword evidence="5 13" id="KW-0444">Lipid biosynthesis</keyword>
<dbReference type="InterPro" id="IPR013747">
    <property type="entry name" value="ACP_syn_III_C"/>
</dbReference>
<feature type="active site" evidence="13">
    <location>
        <position position="118"/>
    </location>
</feature>
<evidence type="ECO:0000313" key="17">
    <source>
        <dbReference type="Proteomes" id="UP001198163"/>
    </source>
</evidence>
<dbReference type="Proteomes" id="UP001198163">
    <property type="component" value="Unassembled WGS sequence"/>
</dbReference>
<comment type="catalytic activity">
    <reaction evidence="12">
        <text>malonyl-[ACP] + acetyl-CoA + H(+) = 3-oxobutanoyl-[ACP] + CO2 + CoA</text>
        <dbReference type="Rhea" id="RHEA:12080"/>
        <dbReference type="Rhea" id="RHEA-COMP:9623"/>
        <dbReference type="Rhea" id="RHEA-COMP:9625"/>
        <dbReference type="ChEBI" id="CHEBI:15378"/>
        <dbReference type="ChEBI" id="CHEBI:16526"/>
        <dbReference type="ChEBI" id="CHEBI:57287"/>
        <dbReference type="ChEBI" id="CHEBI:57288"/>
        <dbReference type="ChEBI" id="CHEBI:78449"/>
        <dbReference type="ChEBI" id="CHEBI:78450"/>
        <dbReference type="EC" id="2.3.1.180"/>
    </reaction>
    <physiologicalReaction direction="left-to-right" evidence="12">
        <dbReference type="Rhea" id="RHEA:12081"/>
    </physiologicalReaction>
</comment>
<evidence type="ECO:0000256" key="12">
    <source>
        <dbReference type="ARBA" id="ARBA00051096"/>
    </source>
</evidence>
<proteinExistence type="inferred from homology"/>
<feature type="region of interest" description="ACP-binding" evidence="13">
    <location>
        <begin position="265"/>
        <end position="269"/>
    </location>
</feature>
<evidence type="ECO:0000256" key="6">
    <source>
        <dbReference type="ARBA" id="ARBA00022679"/>
    </source>
</evidence>
<dbReference type="InterPro" id="IPR013751">
    <property type="entry name" value="ACP_syn_III_N"/>
</dbReference>
<evidence type="ECO:0000256" key="8">
    <source>
        <dbReference type="ARBA" id="ARBA00023098"/>
    </source>
</evidence>
<dbReference type="GO" id="GO:0006633">
    <property type="term" value="P:fatty acid biosynthetic process"/>
    <property type="evidence" value="ECO:0007669"/>
    <property type="project" value="UniProtKB-UniRule"/>
</dbReference>
<dbReference type="GO" id="GO:0004315">
    <property type="term" value="F:3-oxoacyl-[acyl-carrier-protein] synthase activity"/>
    <property type="evidence" value="ECO:0007669"/>
    <property type="project" value="InterPro"/>
</dbReference>
<dbReference type="HAMAP" id="MF_01815">
    <property type="entry name" value="FabH"/>
    <property type="match status" value="1"/>
</dbReference>
<comment type="function">
    <text evidence="13">Catalyzes the condensation reaction of fatty acid synthesis by the addition to an acyl acceptor of two carbons from malonyl-ACP. Catalyzes the first condensation reaction which initiates fatty acid synthesis and may therefore play a role in governing the total rate of fatty acid production. Possesses both acetoacetyl-ACP synthase and acetyl transacylase activities. Its substrate specificity determines the biosynthesis of branched-chain and/or straight-chain of fatty acids.</text>
</comment>
<keyword evidence="17" id="KW-1185">Reference proteome</keyword>
<comment type="similarity">
    <text evidence="2 13">Belongs to the thiolase-like superfamily. FabH family.</text>
</comment>
<dbReference type="GO" id="GO:0005737">
    <property type="term" value="C:cytoplasm"/>
    <property type="evidence" value="ECO:0007669"/>
    <property type="project" value="UniProtKB-SubCell"/>
</dbReference>
<name>A0AAE3EHJ7_9SPIR</name>
<feature type="active site" evidence="13">
    <location>
        <position position="294"/>
    </location>
</feature>
<dbReference type="SUPFAM" id="SSF53901">
    <property type="entry name" value="Thiolase-like"/>
    <property type="match status" value="1"/>
</dbReference>
<dbReference type="Gene3D" id="3.40.47.10">
    <property type="match status" value="1"/>
</dbReference>
<comment type="subunit">
    <text evidence="13">Homodimer.</text>
</comment>
<dbReference type="NCBIfam" id="NF006829">
    <property type="entry name" value="PRK09352.1"/>
    <property type="match status" value="1"/>
</dbReference>
<dbReference type="InterPro" id="IPR016039">
    <property type="entry name" value="Thiolase-like"/>
</dbReference>
<comment type="domain">
    <text evidence="13">The last Arg residue of the ACP-binding site is essential for the weak association between ACP/AcpP and FabH.</text>
</comment>
<keyword evidence="4 13" id="KW-0963">Cytoplasm</keyword>
<evidence type="ECO:0000256" key="7">
    <source>
        <dbReference type="ARBA" id="ARBA00022832"/>
    </source>
</evidence>
<dbReference type="NCBIfam" id="TIGR00747">
    <property type="entry name" value="fabH"/>
    <property type="match status" value="1"/>
</dbReference>
<dbReference type="AlphaFoldDB" id="A0AAE3EHJ7"/>
<sequence>MAVEIISTGSYLPARRVTNDELSKTVETNDEWIRSHTGIGSRHIASEEEATSDLAVKAALAAFETLAPGNPESVAETIDLVIVGTSSPDYYGFPSVACIVQDKLGIKKAGAFDLVAACSGFAYSLEAAAGMLSLGNRKRALVIGADTLTRITDWEDRGTCVLFGDGAGAAILERTDAPAEGPQKRGLIHTVLGSEGNGALELYCEKGGSRNPYKDGETIEKKTHIYMNGRAVYTFAVRAFTDTMERLLEETGLTMADIKKIVPHQANMRIIQAAAKRLGIPEDKFFMNIEKYANTSNATIPIALDEYARTGELHKGDIIMTVGFGGGLTYAGNIIVW</sequence>
<keyword evidence="7 13" id="KW-0276">Fatty acid metabolism</keyword>
<dbReference type="EMBL" id="JAINWA010000003">
    <property type="protein sequence ID" value="MCD1655115.1"/>
    <property type="molecule type" value="Genomic_DNA"/>
</dbReference>
<evidence type="ECO:0000259" key="14">
    <source>
        <dbReference type="Pfam" id="PF08541"/>
    </source>
</evidence>
<evidence type="ECO:0000256" key="4">
    <source>
        <dbReference type="ARBA" id="ARBA00022490"/>
    </source>
</evidence>
<dbReference type="EC" id="2.3.1.180" evidence="3 13"/>
<dbReference type="FunFam" id="3.40.47.10:FF:000004">
    <property type="entry name" value="3-oxoacyl-[acyl-carrier-protein] synthase 3"/>
    <property type="match status" value="1"/>
</dbReference>
<feature type="domain" description="Beta-ketoacyl-[acyl-carrier-protein] synthase III C-terminal" evidence="14">
    <location>
        <begin position="248"/>
        <end position="337"/>
    </location>
</feature>
<dbReference type="GO" id="GO:0033818">
    <property type="term" value="F:beta-ketoacyl-acyl-carrier-protein synthase III activity"/>
    <property type="evidence" value="ECO:0007669"/>
    <property type="project" value="UniProtKB-UniRule"/>
</dbReference>
<evidence type="ECO:0000259" key="15">
    <source>
        <dbReference type="Pfam" id="PF08545"/>
    </source>
</evidence>
<comment type="pathway">
    <text evidence="1 13">Lipid metabolism; fatty acid biosynthesis.</text>
</comment>
<feature type="active site" evidence="13">
    <location>
        <position position="264"/>
    </location>
</feature>
<evidence type="ECO:0000256" key="10">
    <source>
        <dbReference type="ARBA" id="ARBA00023268"/>
    </source>
</evidence>
<evidence type="ECO:0000313" key="16">
    <source>
        <dbReference type="EMBL" id="MCD1655115.1"/>
    </source>
</evidence>
<evidence type="ECO:0000256" key="2">
    <source>
        <dbReference type="ARBA" id="ARBA00008642"/>
    </source>
</evidence>